<dbReference type="EMBL" id="CP036279">
    <property type="protein sequence ID" value="QDU63554.1"/>
    <property type="molecule type" value="Genomic_DNA"/>
</dbReference>
<dbReference type="AlphaFoldDB" id="A0A518B991"/>
<protein>
    <submittedName>
        <fullName evidence="1">Beta-D-glucuronidase</fullName>
    </submittedName>
</protein>
<name>A0A518B991_9BACT</name>
<proteinExistence type="predicted"/>
<gene>
    <name evidence="1" type="ORF">Pan216_44340</name>
</gene>
<dbReference type="RefSeq" id="WP_145261104.1">
    <property type="nucleotide sequence ID" value="NZ_CP036279.1"/>
</dbReference>
<accession>A0A518B991</accession>
<keyword evidence="2" id="KW-1185">Reference proteome</keyword>
<reference evidence="1 2" key="1">
    <citation type="submission" date="2019-02" db="EMBL/GenBank/DDBJ databases">
        <title>Deep-cultivation of Planctomycetes and their phenomic and genomic characterization uncovers novel biology.</title>
        <authorList>
            <person name="Wiegand S."/>
            <person name="Jogler M."/>
            <person name="Boedeker C."/>
            <person name="Pinto D."/>
            <person name="Vollmers J."/>
            <person name="Rivas-Marin E."/>
            <person name="Kohn T."/>
            <person name="Peeters S.H."/>
            <person name="Heuer A."/>
            <person name="Rast P."/>
            <person name="Oberbeckmann S."/>
            <person name="Bunk B."/>
            <person name="Jeske O."/>
            <person name="Meyerdierks A."/>
            <person name="Storesund J.E."/>
            <person name="Kallscheuer N."/>
            <person name="Luecker S."/>
            <person name="Lage O.M."/>
            <person name="Pohl T."/>
            <person name="Merkel B.J."/>
            <person name="Hornburger P."/>
            <person name="Mueller R.-W."/>
            <person name="Bruemmer F."/>
            <person name="Labrenz M."/>
            <person name="Spormann A.M."/>
            <person name="Op den Camp H."/>
            <person name="Overmann J."/>
            <person name="Amann R."/>
            <person name="Jetten M.S.M."/>
            <person name="Mascher T."/>
            <person name="Medema M.H."/>
            <person name="Devos D.P."/>
            <person name="Kaster A.-K."/>
            <person name="Ovreas L."/>
            <person name="Rohde M."/>
            <person name="Galperin M.Y."/>
            <person name="Jogler C."/>
        </authorList>
    </citation>
    <scope>NUCLEOTIDE SEQUENCE [LARGE SCALE GENOMIC DNA]</scope>
    <source>
        <strain evidence="1 2">Pan216</strain>
    </source>
</reference>
<evidence type="ECO:0000313" key="2">
    <source>
        <dbReference type="Proteomes" id="UP000317093"/>
    </source>
</evidence>
<evidence type="ECO:0000313" key="1">
    <source>
        <dbReference type="EMBL" id="QDU63554.1"/>
    </source>
</evidence>
<dbReference type="OrthoDB" id="292581at2"/>
<sequence length="301" mass="33167">MTTTFDAYAHLLGLQSNSARIAIFSPVGMIKQGILSGPTCAYARTLPADFRLTVRTDDADGTAVHEVQVLDPNFWEPAHPFLYSLRERESGGATSVELTLGLRVLSIRENKLLVNGEPTFIRGFRTGTLDEESLRRWHEWKITLLLPETEFDHDSIAQTDRLGPFVAGRLGEEKEGALAQMLPLRTSAPSVGIWMGEQEWSSDDWEELKRFDRSTLLARRVEVDQLPVGTEAHLLVVTGDQASLVTAAKSEKIGTPWIADMVGSFGVSGFDADSYHSLANRLDGIFEDLPGCLGWVVGGPR</sequence>
<organism evidence="1 2">
    <name type="scientific">Kolteria novifilia</name>
    <dbReference type="NCBI Taxonomy" id="2527975"/>
    <lineage>
        <taxon>Bacteria</taxon>
        <taxon>Pseudomonadati</taxon>
        <taxon>Planctomycetota</taxon>
        <taxon>Planctomycetia</taxon>
        <taxon>Kolteriales</taxon>
        <taxon>Kolteriaceae</taxon>
        <taxon>Kolteria</taxon>
    </lineage>
</organism>
<dbReference type="KEGG" id="knv:Pan216_44340"/>
<dbReference type="Proteomes" id="UP000317093">
    <property type="component" value="Chromosome"/>
</dbReference>